<dbReference type="RefSeq" id="WP_061567416.1">
    <property type="nucleotide sequence ID" value="NZ_LQYV01000065.1"/>
</dbReference>
<accession>A0A150MQ02</accession>
<reference evidence="2 3" key="1">
    <citation type="submission" date="2016-01" db="EMBL/GenBank/DDBJ databases">
        <title>Draft Genome Sequences of Seven Thermophilic Sporeformers Isolated from Foods.</title>
        <authorList>
            <person name="Berendsen E.M."/>
            <person name="Wells-Bennik M.H."/>
            <person name="Krawcyk A.O."/>
            <person name="De Jong A."/>
            <person name="Holsappel S."/>
            <person name="Eijlander R.T."/>
            <person name="Kuipers O.P."/>
        </authorList>
    </citation>
    <scope>NUCLEOTIDE SEQUENCE [LARGE SCALE GENOMIC DNA]</scope>
    <source>
        <strain evidence="2 3">B4109</strain>
    </source>
</reference>
<sequence length="82" mass="9658">MPEVNVLNKNLKKEGNKVVVTKTIEENLTRQDLLQAKQNIQYQKQALLQQFEQLKNQMSQLENQEKEIDELLQMLGEDEMTL</sequence>
<comment type="caution">
    <text evidence="2">The sequence shown here is derived from an EMBL/GenBank/DDBJ whole genome shotgun (WGS) entry which is preliminary data.</text>
</comment>
<feature type="coiled-coil region" evidence="1">
    <location>
        <begin position="37"/>
        <end position="81"/>
    </location>
</feature>
<keyword evidence="1" id="KW-0175">Coiled coil</keyword>
<dbReference type="Proteomes" id="UP000075424">
    <property type="component" value="Unassembled WGS sequence"/>
</dbReference>
<dbReference type="AlphaFoldDB" id="A0A150MQ02"/>
<gene>
    <name evidence="2" type="ORF">B4109_3165</name>
</gene>
<evidence type="ECO:0000313" key="2">
    <source>
        <dbReference type="EMBL" id="KYD26546.1"/>
    </source>
</evidence>
<protein>
    <submittedName>
        <fullName evidence="2">Uncharacterized protein</fullName>
    </submittedName>
</protein>
<evidence type="ECO:0000313" key="3">
    <source>
        <dbReference type="Proteomes" id="UP000075424"/>
    </source>
</evidence>
<dbReference type="PATRIC" id="fig|1422.18.peg.3335"/>
<evidence type="ECO:0000256" key="1">
    <source>
        <dbReference type="SAM" id="Coils"/>
    </source>
</evidence>
<dbReference type="EMBL" id="LQYV01000065">
    <property type="protein sequence ID" value="KYD26546.1"/>
    <property type="molecule type" value="Genomic_DNA"/>
</dbReference>
<name>A0A150MQ02_GEOSE</name>
<organism evidence="2 3">
    <name type="scientific">Geobacillus stearothermophilus</name>
    <name type="common">Bacillus stearothermophilus</name>
    <dbReference type="NCBI Taxonomy" id="1422"/>
    <lineage>
        <taxon>Bacteria</taxon>
        <taxon>Bacillati</taxon>
        <taxon>Bacillota</taxon>
        <taxon>Bacilli</taxon>
        <taxon>Bacillales</taxon>
        <taxon>Anoxybacillaceae</taxon>
        <taxon>Geobacillus</taxon>
    </lineage>
</organism>
<proteinExistence type="predicted"/>